<dbReference type="PANTHER" id="PTHR47926">
    <property type="entry name" value="PENTATRICOPEPTIDE REPEAT-CONTAINING PROTEIN"/>
    <property type="match status" value="1"/>
</dbReference>
<proteinExistence type="inferred from homology"/>
<evidence type="ECO:0008006" key="6">
    <source>
        <dbReference type="Google" id="ProtNLM"/>
    </source>
</evidence>
<gene>
    <name evidence="4" type="ORF">ACH5RR_026504</name>
</gene>
<dbReference type="NCBIfam" id="TIGR00756">
    <property type="entry name" value="PPR"/>
    <property type="match status" value="6"/>
</dbReference>
<evidence type="ECO:0000313" key="5">
    <source>
        <dbReference type="Proteomes" id="UP001630127"/>
    </source>
</evidence>
<dbReference type="Pfam" id="PF20431">
    <property type="entry name" value="E_motif"/>
    <property type="match status" value="1"/>
</dbReference>
<dbReference type="Proteomes" id="UP001630127">
    <property type="component" value="Unassembled WGS sequence"/>
</dbReference>
<feature type="repeat" description="PPR" evidence="3">
    <location>
        <begin position="378"/>
        <end position="412"/>
    </location>
</feature>
<evidence type="ECO:0000313" key="4">
    <source>
        <dbReference type="EMBL" id="KAL3513787.1"/>
    </source>
</evidence>
<dbReference type="FunFam" id="1.25.40.10:FF:000333">
    <property type="entry name" value="Pentatricopeptide repeat-containing protein"/>
    <property type="match status" value="1"/>
</dbReference>
<dbReference type="Pfam" id="PF13041">
    <property type="entry name" value="PPR_2"/>
    <property type="match status" value="2"/>
</dbReference>
<protein>
    <recommendedName>
        <fullName evidence="6">Pentatricopeptide repeat-containing protein</fullName>
    </recommendedName>
</protein>
<dbReference type="PROSITE" id="PS51375">
    <property type="entry name" value="PPR"/>
    <property type="match status" value="5"/>
</dbReference>
<dbReference type="InterPro" id="IPR046960">
    <property type="entry name" value="PPR_At4g14850-like_plant"/>
</dbReference>
<keyword evidence="5" id="KW-1185">Reference proteome</keyword>
<feature type="repeat" description="PPR" evidence="3">
    <location>
        <begin position="215"/>
        <end position="249"/>
    </location>
</feature>
<dbReference type="Pfam" id="PF01535">
    <property type="entry name" value="PPR"/>
    <property type="match status" value="6"/>
</dbReference>
<dbReference type="FunFam" id="1.25.40.10:FF:000345">
    <property type="entry name" value="Pentatricopeptide repeat-containing protein"/>
    <property type="match status" value="1"/>
</dbReference>
<comment type="caution">
    <text evidence="4">The sequence shown here is derived from an EMBL/GenBank/DDBJ whole genome shotgun (WGS) entry which is preliminary data.</text>
</comment>
<dbReference type="EMBL" id="JBJUIK010000011">
    <property type="protein sequence ID" value="KAL3513787.1"/>
    <property type="molecule type" value="Genomic_DNA"/>
</dbReference>
<dbReference type="PANTHER" id="PTHR47926:SF484">
    <property type="entry name" value="PENTATRICOPEPTIDE REPEAT-CONTAINING PROTEIN"/>
    <property type="match status" value="1"/>
</dbReference>
<dbReference type="Gene3D" id="1.25.40.10">
    <property type="entry name" value="Tetratricopeptide repeat domain"/>
    <property type="match status" value="5"/>
</dbReference>
<sequence>MQTRTCVQNPQETTRFSEFRNQHQKEIIFESETKFLKQNSDICSSNITKNPSSNWSSLIKNCIVQGKTKQALFIYYRNRGVGNIILGAIPLVLKACASLSMLSFGQALHAESIKGGVEGDVMVGTSLVDMYGKCREISDSRKVFDNMPERNVTTWNAMIGGYMKDGDLKSAIVLFEEMSIRTSVTWNQMIDGLAKNGDMVMARQFFDRVPKVLRTVVTWTVMVDGYASSGDMEAAKEIFEMMPKRNFYVWSSMISGYFKKRKVEEAKAIFDSMQLRNLVNWNSLIAGYAQNGLGKEALDAFTRMQSQGFEPDEFTLVSVLSACAQLGFLDVGKEVHEMAIRKGIQLNNFVLNGLVDMYAKCGDLRNAKLLFEEMSFKTTATWNALILGFAIHGLCKEAIELFGRLESRGEMPDKITFLAVLSACVHGGFVELGLETFSKMEKYGVMASIKHYGCIVDLLGRAGRIQEAYEIIKDMPLKPNETVLGALLGACRIHADTDMAERVLEEVDKLKCGCGSNESVHYVLLSSIYAAAEKWEEAEGMRVALSNKGSKKAAGCSTVMLESAQTSFIPPLKTQSLSLTRSTK</sequence>
<feature type="repeat" description="PPR" evidence="3">
    <location>
        <begin position="413"/>
        <end position="447"/>
    </location>
</feature>
<name>A0ABD2Z5Y3_9GENT</name>
<keyword evidence="2" id="KW-0677">Repeat</keyword>
<feature type="repeat" description="PPR" evidence="3">
    <location>
        <begin position="151"/>
        <end position="185"/>
    </location>
</feature>
<evidence type="ECO:0000256" key="3">
    <source>
        <dbReference type="PROSITE-ProRule" id="PRU00708"/>
    </source>
</evidence>
<dbReference type="InterPro" id="IPR011990">
    <property type="entry name" value="TPR-like_helical_dom_sf"/>
</dbReference>
<evidence type="ECO:0000256" key="2">
    <source>
        <dbReference type="ARBA" id="ARBA00022737"/>
    </source>
</evidence>
<reference evidence="4 5" key="1">
    <citation type="submission" date="2024-11" db="EMBL/GenBank/DDBJ databases">
        <title>A near-complete genome assembly of Cinchona calisaya.</title>
        <authorList>
            <person name="Lian D.C."/>
            <person name="Zhao X.W."/>
            <person name="Wei L."/>
        </authorList>
    </citation>
    <scope>NUCLEOTIDE SEQUENCE [LARGE SCALE GENOMIC DNA]</scope>
    <source>
        <tissue evidence="4">Nenye</tissue>
    </source>
</reference>
<dbReference type="AlphaFoldDB" id="A0ABD2Z5Y3"/>
<comment type="similarity">
    <text evidence="1">Belongs to the PPR family. PCMP-H subfamily.</text>
</comment>
<evidence type="ECO:0000256" key="1">
    <source>
        <dbReference type="ARBA" id="ARBA00006643"/>
    </source>
</evidence>
<feature type="repeat" description="PPR" evidence="3">
    <location>
        <begin position="277"/>
        <end position="311"/>
    </location>
</feature>
<dbReference type="InterPro" id="IPR046848">
    <property type="entry name" value="E_motif"/>
</dbReference>
<organism evidence="4 5">
    <name type="scientific">Cinchona calisaya</name>
    <dbReference type="NCBI Taxonomy" id="153742"/>
    <lineage>
        <taxon>Eukaryota</taxon>
        <taxon>Viridiplantae</taxon>
        <taxon>Streptophyta</taxon>
        <taxon>Embryophyta</taxon>
        <taxon>Tracheophyta</taxon>
        <taxon>Spermatophyta</taxon>
        <taxon>Magnoliopsida</taxon>
        <taxon>eudicotyledons</taxon>
        <taxon>Gunneridae</taxon>
        <taxon>Pentapetalae</taxon>
        <taxon>asterids</taxon>
        <taxon>lamiids</taxon>
        <taxon>Gentianales</taxon>
        <taxon>Rubiaceae</taxon>
        <taxon>Cinchonoideae</taxon>
        <taxon>Cinchoneae</taxon>
        <taxon>Cinchona</taxon>
    </lineage>
</organism>
<dbReference type="InterPro" id="IPR002885">
    <property type="entry name" value="PPR_rpt"/>
</dbReference>
<accession>A0ABD2Z5Y3</accession>